<feature type="transmembrane region" description="Helical" evidence="6">
    <location>
        <begin position="62"/>
        <end position="86"/>
    </location>
</feature>
<gene>
    <name evidence="7" type="ORF">C7K25_11270</name>
</gene>
<evidence type="ECO:0000256" key="1">
    <source>
        <dbReference type="ARBA" id="ARBA00004651"/>
    </source>
</evidence>
<evidence type="ECO:0000313" key="7">
    <source>
        <dbReference type="EMBL" id="MDJ1371939.1"/>
    </source>
</evidence>
<feature type="transmembrane region" description="Helical" evidence="6">
    <location>
        <begin position="252"/>
        <end position="273"/>
    </location>
</feature>
<feature type="transmembrane region" description="Helical" evidence="6">
    <location>
        <begin position="225"/>
        <end position="246"/>
    </location>
</feature>
<dbReference type="RefSeq" id="WP_051266594.1">
    <property type="nucleotide sequence ID" value="NZ_CP028426.1"/>
</dbReference>
<feature type="transmembrane region" description="Helical" evidence="6">
    <location>
        <begin position="29"/>
        <end position="50"/>
    </location>
</feature>
<reference evidence="7" key="1">
    <citation type="submission" date="2018-03" db="EMBL/GenBank/DDBJ databases">
        <authorList>
            <person name="Nunes O.C."/>
            <person name="Lopes A.R."/>
            <person name="Froufe H."/>
            <person name="Munoz-Merida A."/>
            <person name="Barroso C."/>
            <person name="Egas C."/>
        </authorList>
    </citation>
    <scope>NUCLEOTIDE SEQUENCE</scope>
    <source>
        <strain evidence="7">ON4</strain>
    </source>
</reference>
<dbReference type="PANTHER" id="PTHR32196:SF72">
    <property type="entry name" value="RIBOSE IMPORT PERMEASE PROTEIN RBSC"/>
    <property type="match status" value="1"/>
</dbReference>
<comment type="subcellular location">
    <subcellularLocation>
        <location evidence="1">Cell membrane</location>
        <topology evidence="1">Multi-pass membrane protein</topology>
    </subcellularLocation>
</comment>
<sequence length="331" mass="33649">MPENTTTAPVSAITKSAAPKLSTLNTAHIGLIVVIIIAVIITSIGTDAFLTTNNILNVLKQVSVLAVIAAGLTMLMISGGIDFSLGSNLAVTMGIVAQMLTLEVPTLLAITIGLICATAIGFVNGIVVTYTKVTPFVATLATATLLDGLALVVIDGLSVSAQNKLYEFGNGAILGIPYILLAAIVICVVVALVLRYTSFGRNTFAMGGNEEVARLTGIPVARNKILLYSMGGMLAGIAGVMLLARLGAASPGIGGLSLELQAVAAVVIGGTSLVGGKGSILGSVLGVLLLGIVANALNLLGVSSYFQAMSVGAVLLIAAILNVVQWRRRKV</sequence>
<dbReference type="CDD" id="cd06579">
    <property type="entry name" value="TM_PBP1_transp_AraH_like"/>
    <property type="match status" value="1"/>
</dbReference>
<feature type="transmembrane region" description="Helical" evidence="6">
    <location>
        <begin position="280"/>
        <end position="299"/>
    </location>
</feature>
<keyword evidence="4 6" id="KW-1133">Transmembrane helix</keyword>
<dbReference type="Pfam" id="PF02653">
    <property type="entry name" value="BPD_transp_2"/>
    <property type="match status" value="1"/>
</dbReference>
<evidence type="ECO:0000256" key="4">
    <source>
        <dbReference type="ARBA" id="ARBA00022989"/>
    </source>
</evidence>
<evidence type="ECO:0000256" key="5">
    <source>
        <dbReference type="ARBA" id="ARBA00023136"/>
    </source>
</evidence>
<dbReference type="EMBL" id="PXVD01000018">
    <property type="protein sequence ID" value="MDJ1371939.1"/>
    <property type="molecule type" value="Genomic_DNA"/>
</dbReference>
<proteinExistence type="predicted"/>
<evidence type="ECO:0000256" key="3">
    <source>
        <dbReference type="ARBA" id="ARBA00022692"/>
    </source>
</evidence>
<name>A0ABT7CAV0_9MICO</name>
<evidence type="ECO:0000256" key="6">
    <source>
        <dbReference type="SAM" id="Phobius"/>
    </source>
</evidence>
<keyword evidence="2" id="KW-1003">Cell membrane</keyword>
<organism evidence="7 8">
    <name type="scientific">Gulosibacter molinativorax</name>
    <dbReference type="NCBI Taxonomy" id="256821"/>
    <lineage>
        <taxon>Bacteria</taxon>
        <taxon>Bacillati</taxon>
        <taxon>Actinomycetota</taxon>
        <taxon>Actinomycetes</taxon>
        <taxon>Micrococcales</taxon>
        <taxon>Microbacteriaceae</taxon>
        <taxon>Gulosibacter</taxon>
    </lineage>
</organism>
<feature type="transmembrane region" description="Helical" evidence="6">
    <location>
        <begin position="136"/>
        <end position="154"/>
    </location>
</feature>
<reference evidence="7" key="2">
    <citation type="journal article" date="2022" name="Sci. Rep.">
        <title>In silico prediction of the enzymes involved in the degradation of the herbicide molinate by Gulosibacter molinativorax ON4T.</title>
        <authorList>
            <person name="Lopes A.R."/>
            <person name="Bunin E."/>
            <person name="Viana A.T."/>
            <person name="Froufe H."/>
            <person name="Munoz-Merida A."/>
            <person name="Pinho D."/>
            <person name="Figueiredo J."/>
            <person name="Barroso C."/>
            <person name="Vaz-Moreira I."/>
            <person name="Bellanger X."/>
            <person name="Egas C."/>
            <person name="Nunes O.C."/>
        </authorList>
    </citation>
    <scope>NUCLEOTIDE SEQUENCE</scope>
    <source>
        <strain evidence="7">ON4</strain>
    </source>
</reference>
<evidence type="ECO:0000313" key="8">
    <source>
        <dbReference type="Proteomes" id="UP001170379"/>
    </source>
</evidence>
<feature type="transmembrane region" description="Helical" evidence="6">
    <location>
        <begin position="174"/>
        <end position="194"/>
    </location>
</feature>
<evidence type="ECO:0000256" key="2">
    <source>
        <dbReference type="ARBA" id="ARBA00022475"/>
    </source>
</evidence>
<feature type="transmembrane region" description="Helical" evidence="6">
    <location>
        <begin position="305"/>
        <end position="324"/>
    </location>
</feature>
<dbReference type="InterPro" id="IPR001851">
    <property type="entry name" value="ABC_transp_permease"/>
</dbReference>
<comment type="caution">
    <text evidence="7">The sequence shown here is derived from an EMBL/GenBank/DDBJ whole genome shotgun (WGS) entry which is preliminary data.</text>
</comment>
<feature type="transmembrane region" description="Helical" evidence="6">
    <location>
        <begin position="106"/>
        <end position="129"/>
    </location>
</feature>
<protein>
    <submittedName>
        <fullName evidence="7">ABC transporter permease</fullName>
    </submittedName>
</protein>
<dbReference type="PANTHER" id="PTHR32196">
    <property type="entry name" value="ABC TRANSPORTER PERMEASE PROTEIN YPHD-RELATED-RELATED"/>
    <property type="match status" value="1"/>
</dbReference>
<keyword evidence="3 6" id="KW-0812">Transmembrane</keyword>
<dbReference type="Proteomes" id="UP001170379">
    <property type="component" value="Unassembled WGS sequence"/>
</dbReference>
<keyword evidence="8" id="KW-1185">Reference proteome</keyword>
<accession>A0ABT7CAV0</accession>
<keyword evidence="5 6" id="KW-0472">Membrane</keyword>